<dbReference type="Gene3D" id="1.10.260.50">
    <property type="match status" value="1"/>
</dbReference>
<evidence type="ECO:0000256" key="7">
    <source>
        <dbReference type="ARBA" id="ARBA00023004"/>
    </source>
</evidence>
<evidence type="ECO:0000256" key="4">
    <source>
        <dbReference type="ARBA" id="ARBA00022679"/>
    </source>
</evidence>
<dbReference type="InterPro" id="IPR015422">
    <property type="entry name" value="PyrdxlP-dep_Trfase_small"/>
</dbReference>
<evidence type="ECO:0000256" key="5">
    <source>
        <dbReference type="ARBA" id="ARBA00022723"/>
    </source>
</evidence>
<dbReference type="Gene3D" id="3.40.640.10">
    <property type="entry name" value="Type I PLP-dependent aspartate aminotransferase-like (Major domain)"/>
    <property type="match status" value="1"/>
</dbReference>
<dbReference type="FunFam" id="3.40.640.10:FF:000084">
    <property type="entry name" value="IscS-like cysteine desulfurase"/>
    <property type="match status" value="1"/>
</dbReference>
<comment type="cofactor">
    <cofactor evidence="1">
        <name>pyridoxal 5'-phosphate</name>
        <dbReference type="ChEBI" id="CHEBI:597326"/>
    </cofactor>
</comment>
<dbReference type="InterPro" id="IPR000192">
    <property type="entry name" value="Aminotrans_V_dom"/>
</dbReference>
<keyword evidence="6" id="KW-0663">Pyridoxal phosphate</keyword>
<sequence length="405" mass="43179">MRIYFDHNATTPIEPSVAETMSSALISTFGNPSSVHHFGQQAKKLVDEARTAVAELLAARPSEIVFTSGGTESDNLAIRGVSELSAATNGRCHLITSAIEHDAVLKTVSTLGKRTGWRCTILPVNNQGLVSPKQLADSIDDETSIVSVMHANNEIGTIQPIRELTEIAHDRGALFHTDAVQSAGKISIDVKPLNVDLLSISAHKFNGPKGVGALWSKRGIRFNPILTGGGHERHRRAGTENVPALAGFGVAAKLAMRKIQTGNSITRELRNRLENSIIETVPGATINGSLDLRVPNTTNISFEGIEAESLLIALDLEGVSVSTGSACSSGTLEPSHVLRAMGLSASRGQSSIRFSLGLDNNQAEVDQVAKILPTLVSRLRNLRQSSRMPAHDSPPLVTIPKKGKN</sequence>
<keyword evidence="5" id="KW-0479">Metal-binding</keyword>
<dbReference type="PROSITE" id="PS00595">
    <property type="entry name" value="AA_TRANSFER_CLASS_5"/>
    <property type="match status" value="1"/>
</dbReference>
<evidence type="ECO:0000256" key="2">
    <source>
        <dbReference type="ARBA" id="ARBA00006490"/>
    </source>
</evidence>
<dbReference type="PIRSF" id="PIRSF005572">
    <property type="entry name" value="NifS"/>
    <property type="match status" value="1"/>
</dbReference>
<feature type="region of interest" description="Disordered" evidence="9">
    <location>
        <begin position="383"/>
        <end position="405"/>
    </location>
</feature>
<evidence type="ECO:0000256" key="8">
    <source>
        <dbReference type="ARBA" id="ARBA00023014"/>
    </source>
</evidence>
<dbReference type="SUPFAM" id="SSF53383">
    <property type="entry name" value="PLP-dependent transferases"/>
    <property type="match status" value="1"/>
</dbReference>
<dbReference type="Gene3D" id="3.90.1150.10">
    <property type="entry name" value="Aspartate Aminotransferase, domain 1"/>
    <property type="match status" value="1"/>
</dbReference>
<dbReference type="Pfam" id="PF00266">
    <property type="entry name" value="Aminotran_5"/>
    <property type="match status" value="1"/>
</dbReference>
<evidence type="ECO:0000256" key="1">
    <source>
        <dbReference type="ARBA" id="ARBA00001933"/>
    </source>
</evidence>
<name>A0A381T7R7_9ZZZZ</name>
<dbReference type="PANTHER" id="PTHR11601">
    <property type="entry name" value="CYSTEINE DESULFURYLASE FAMILY MEMBER"/>
    <property type="match status" value="1"/>
</dbReference>
<dbReference type="GO" id="GO:0046872">
    <property type="term" value="F:metal ion binding"/>
    <property type="evidence" value="ECO:0007669"/>
    <property type="project" value="UniProtKB-KW"/>
</dbReference>
<dbReference type="InterPro" id="IPR015424">
    <property type="entry name" value="PyrdxlP-dep_Trfase"/>
</dbReference>
<evidence type="ECO:0000256" key="6">
    <source>
        <dbReference type="ARBA" id="ARBA00022898"/>
    </source>
</evidence>
<gene>
    <name evidence="11" type="ORF">METZ01_LOCUS65076</name>
</gene>
<reference evidence="11" key="1">
    <citation type="submission" date="2018-05" db="EMBL/GenBank/DDBJ databases">
        <authorList>
            <person name="Lanie J.A."/>
            <person name="Ng W.-L."/>
            <person name="Kazmierczak K.M."/>
            <person name="Andrzejewski T.M."/>
            <person name="Davidsen T.M."/>
            <person name="Wayne K.J."/>
            <person name="Tettelin H."/>
            <person name="Glass J.I."/>
            <person name="Rusch D."/>
            <person name="Podicherti R."/>
            <person name="Tsui H.-C.T."/>
            <person name="Winkler M.E."/>
        </authorList>
    </citation>
    <scope>NUCLEOTIDE SEQUENCE</scope>
</reference>
<dbReference type="InterPro" id="IPR015421">
    <property type="entry name" value="PyrdxlP-dep_Trfase_major"/>
</dbReference>
<dbReference type="EMBL" id="UINC01004156">
    <property type="protein sequence ID" value="SVA12222.1"/>
    <property type="molecule type" value="Genomic_DNA"/>
</dbReference>
<keyword evidence="4" id="KW-0808">Transferase</keyword>
<organism evidence="11">
    <name type="scientific">marine metagenome</name>
    <dbReference type="NCBI Taxonomy" id="408172"/>
    <lineage>
        <taxon>unclassified sequences</taxon>
        <taxon>metagenomes</taxon>
        <taxon>ecological metagenomes</taxon>
    </lineage>
</organism>
<dbReference type="InterPro" id="IPR016454">
    <property type="entry name" value="Cysteine_dSase"/>
</dbReference>
<accession>A0A381T7R7</accession>
<dbReference type="AlphaFoldDB" id="A0A381T7R7"/>
<protein>
    <recommendedName>
        <fullName evidence="3">cysteine desulfurase</fullName>
        <ecNumber evidence="3">2.8.1.7</ecNumber>
    </recommendedName>
</protein>
<dbReference type="GO" id="GO:0051536">
    <property type="term" value="F:iron-sulfur cluster binding"/>
    <property type="evidence" value="ECO:0007669"/>
    <property type="project" value="UniProtKB-KW"/>
</dbReference>
<evidence type="ECO:0000259" key="10">
    <source>
        <dbReference type="Pfam" id="PF00266"/>
    </source>
</evidence>
<evidence type="ECO:0000313" key="11">
    <source>
        <dbReference type="EMBL" id="SVA12222.1"/>
    </source>
</evidence>
<proteinExistence type="inferred from homology"/>
<dbReference type="GO" id="GO:0031071">
    <property type="term" value="F:cysteine desulfurase activity"/>
    <property type="evidence" value="ECO:0007669"/>
    <property type="project" value="UniProtKB-EC"/>
</dbReference>
<keyword evidence="7" id="KW-0408">Iron</keyword>
<dbReference type="EC" id="2.8.1.7" evidence="3"/>
<feature type="domain" description="Aminotransferase class V" evidence="10">
    <location>
        <begin position="3"/>
        <end position="368"/>
    </location>
</feature>
<dbReference type="InterPro" id="IPR020578">
    <property type="entry name" value="Aminotrans_V_PyrdxlP_BS"/>
</dbReference>
<dbReference type="PANTHER" id="PTHR11601:SF34">
    <property type="entry name" value="CYSTEINE DESULFURASE"/>
    <property type="match status" value="1"/>
</dbReference>
<evidence type="ECO:0000256" key="3">
    <source>
        <dbReference type="ARBA" id="ARBA00012239"/>
    </source>
</evidence>
<evidence type="ECO:0000256" key="9">
    <source>
        <dbReference type="SAM" id="MobiDB-lite"/>
    </source>
</evidence>
<keyword evidence="8" id="KW-0411">Iron-sulfur</keyword>
<comment type="similarity">
    <text evidence="2">Belongs to the class-V pyridoxal-phosphate-dependent aminotransferase family. NifS/IscS subfamily.</text>
</comment>